<evidence type="ECO:0000256" key="2">
    <source>
        <dbReference type="ARBA" id="ARBA00023027"/>
    </source>
</evidence>
<dbReference type="PANTHER" id="PTHR43476">
    <property type="entry name" value="3-(3-HYDROXY-PHENYL)PROPIONATE/3-HYDROXYCINNAMIC ACID HYDROXYLASE"/>
    <property type="match status" value="1"/>
</dbReference>
<protein>
    <submittedName>
        <fullName evidence="4">FAD-dependent monooxygenase</fullName>
    </submittedName>
</protein>
<name>A0ABT5AWQ9_9BACT</name>
<dbReference type="InterPro" id="IPR002938">
    <property type="entry name" value="FAD-bd"/>
</dbReference>
<evidence type="ECO:0000256" key="1">
    <source>
        <dbReference type="ARBA" id="ARBA00023002"/>
    </source>
</evidence>
<keyword evidence="5" id="KW-1185">Reference proteome</keyword>
<dbReference type="EMBL" id="JAQNDN010000001">
    <property type="protein sequence ID" value="MDC0666274.1"/>
    <property type="molecule type" value="Genomic_DNA"/>
</dbReference>
<dbReference type="SUPFAM" id="SSF51905">
    <property type="entry name" value="FAD/NAD(P)-binding domain"/>
    <property type="match status" value="1"/>
</dbReference>
<dbReference type="RefSeq" id="WP_271993762.1">
    <property type="nucleotide sequence ID" value="NZ_JAQNDN010000001.1"/>
</dbReference>
<organism evidence="4 5">
    <name type="scientific">Nannocystis radixulma</name>
    <dbReference type="NCBI Taxonomy" id="2995305"/>
    <lineage>
        <taxon>Bacteria</taxon>
        <taxon>Pseudomonadati</taxon>
        <taxon>Myxococcota</taxon>
        <taxon>Polyangia</taxon>
        <taxon>Nannocystales</taxon>
        <taxon>Nannocystaceae</taxon>
        <taxon>Nannocystis</taxon>
    </lineage>
</organism>
<comment type="caution">
    <text evidence="4">The sequence shown here is derived from an EMBL/GenBank/DDBJ whole genome shotgun (WGS) entry which is preliminary data.</text>
</comment>
<keyword evidence="2" id="KW-0520">NAD</keyword>
<dbReference type="Gene3D" id="3.50.50.60">
    <property type="entry name" value="FAD/NAD(P)-binding domain"/>
    <property type="match status" value="1"/>
</dbReference>
<keyword evidence="1" id="KW-0560">Oxidoreductase</keyword>
<dbReference type="PRINTS" id="PR00420">
    <property type="entry name" value="RNGMNOXGNASE"/>
</dbReference>
<dbReference type="Gene3D" id="3.30.70.2450">
    <property type="match status" value="1"/>
</dbReference>
<evidence type="ECO:0000313" key="4">
    <source>
        <dbReference type="EMBL" id="MDC0666274.1"/>
    </source>
</evidence>
<keyword evidence="4" id="KW-0503">Monooxygenase</keyword>
<dbReference type="GO" id="GO:0004497">
    <property type="term" value="F:monooxygenase activity"/>
    <property type="evidence" value="ECO:0007669"/>
    <property type="project" value="UniProtKB-KW"/>
</dbReference>
<dbReference type="InterPro" id="IPR050631">
    <property type="entry name" value="PheA/TfdB_FAD_monoxygenase"/>
</dbReference>
<evidence type="ECO:0000259" key="3">
    <source>
        <dbReference type="Pfam" id="PF01494"/>
    </source>
</evidence>
<reference evidence="4 5" key="1">
    <citation type="submission" date="2022-11" db="EMBL/GenBank/DDBJ databases">
        <title>Minimal conservation of predation-associated metabolite biosynthetic gene clusters underscores biosynthetic potential of Myxococcota including descriptions for ten novel species: Archangium lansinium sp. nov., Myxococcus landrumus sp. nov., Nannocystis bai.</title>
        <authorList>
            <person name="Ahearne A."/>
            <person name="Stevens C."/>
            <person name="Dowd S."/>
        </authorList>
    </citation>
    <scope>NUCLEOTIDE SEQUENCE [LARGE SCALE GENOMIC DNA]</scope>
    <source>
        <strain evidence="4 5">NCELM</strain>
    </source>
</reference>
<dbReference type="Proteomes" id="UP001217838">
    <property type="component" value="Unassembled WGS sequence"/>
</dbReference>
<evidence type="ECO:0000313" key="5">
    <source>
        <dbReference type="Proteomes" id="UP001217838"/>
    </source>
</evidence>
<gene>
    <name evidence="4" type="ORF">POL58_00935</name>
</gene>
<feature type="domain" description="FAD-binding" evidence="3">
    <location>
        <begin position="6"/>
        <end position="337"/>
    </location>
</feature>
<dbReference type="Pfam" id="PF01494">
    <property type="entry name" value="FAD_binding_3"/>
    <property type="match status" value="1"/>
</dbReference>
<sequence length="392" mass="43056">MTGDQPVLVVGGGPVGMCLALALVAQGRRVEVFEAEPRLQSDLRGAAYHPPTLELFEAWGILDEVRAAGVEVRELCYWERRTRECVARFDYRLIADDARFPFRLHCMQHVLCRIAADRLAASPLARVHLGHRFVELQQEPDHVVARFATAAGEREVVGAFLCGADGAHSAVRKRLELAFEGVSHEDRFLVLNGSFDIDADLPGLAPVNYVFDPDEWVILLKLPGFRRIVFRARPDEDEAALRSPVGVAARLHGLVGRPVAYSLINLAIYRVHERVAESFHRGRAAILGDAAHINNPAGGMALNAGLQDAADLARTIAAIDDGADPAILSGYTMRRREQSALPILARAGQNLAELRAQEAREREARNQAFRAAAADPALARLHLLRFSMLPAF</sequence>
<proteinExistence type="predicted"/>
<accession>A0ABT5AWQ9</accession>
<dbReference type="InterPro" id="IPR036188">
    <property type="entry name" value="FAD/NAD-bd_sf"/>
</dbReference>
<dbReference type="PANTHER" id="PTHR43476:SF4">
    <property type="entry name" value="BLR0106 PROTEIN"/>
    <property type="match status" value="1"/>
</dbReference>